<feature type="compositionally biased region" description="Polar residues" evidence="9">
    <location>
        <begin position="9"/>
        <end position="23"/>
    </location>
</feature>
<evidence type="ECO:0000259" key="10">
    <source>
        <dbReference type="Pfam" id="PF12037"/>
    </source>
</evidence>
<feature type="domain" description="ATPase family AAA" evidence="10">
    <location>
        <begin position="29"/>
        <end position="168"/>
    </location>
</feature>
<sequence>MSWIFGFKQPQQVSVPQDGTSLENDNRSQAAGSAQQQQEIGAKTAFSFDSTALERAAQAAKSLEKSSNAKQALELSRLQEVSKQKEYELQQKQIELRMASIQSENIRVAEEERRKTLIEETKHSRARADYQDQLARKRQEEDAAIKARLQEESLRRQEESIKKQEAMRKGLLLD</sequence>
<feature type="compositionally biased region" description="Low complexity" evidence="9">
    <location>
        <begin position="28"/>
        <end position="38"/>
    </location>
</feature>
<dbReference type="PANTHER" id="PTHR23075:SF0">
    <property type="entry name" value="ATPASE FAMILY AAA DOMAIN-CONTAINING PROTEIN 3"/>
    <property type="match status" value="1"/>
</dbReference>
<name>A0A914NRV3_MELIC</name>
<evidence type="ECO:0000256" key="1">
    <source>
        <dbReference type="ARBA" id="ARBA00004325"/>
    </source>
</evidence>
<evidence type="ECO:0000256" key="7">
    <source>
        <dbReference type="ARBA" id="ARBA00023136"/>
    </source>
</evidence>
<dbReference type="GO" id="GO:0008270">
    <property type="term" value="F:zinc ion binding"/>
    <property type="evidence" value="ECO:0007669"/>
    <property type="project" value="TreeGrafter"/>
</dbReference>
<evidence type="ECO:0000313" key="11">
    <source>
        <dbReference type="Proteomes" id="UP000887563"/>
    </source>
</evidence>
<evidence type="ECO:0000256" key="6">
    <source>
        <dbReference type="ARBA" id="ARBA00023128"/>
    </source>
</evidence>
<evidence type="ECO:0000256" key="4">
    <source>
        <dbReference type="ARBA" id="ARBA00022840"/>
    </source>
</evidence>
<evidence type="ECO:0000256" key="8">
    <source>
        <dbReference type="SAM" id="Coils"/>
    </source>
</evidence>
<evidence type="ECO:0000256" key="9">
    <source>
        <dbReference type="SAM" id="MobiDB-lite"/>
    </source>
</evidence>
<feature type="compositionally biased region" description="Basic and acidic residues" evidence="9">
    <location>
        <begin position="119"/>
        <end position="168"/>
    </location>
</feature>
<evidence type="ECO:0000313" key="12">
    <source>
        <dbReference type="WBParaSite" id="Minc3s09646g43415"/>
    </source>
</evidence>
<proteinExistence type="predicted"/>
<accession>A0A914NRV3</accession>
<evidence type="ECO:0000256" key="3">
    <source>
        <dbReference type="ARBA" id="ARBA00022792"/>
    </source>
</evidence>
<keyword evidence="2" id="KW-0547">Nucleotide-binding</keyword>
<feature type="coiled-coil region" evidence="8">
    <location>
        <begin position="75"/>
        <end position="104"/>
    </location>
</feature>
<feature type="region of interest" description="Disordered" evidence="9">
    <location>
        <begin position="119"/>
        <end position="174"/>
    </location>
</feature>
<dbReference type="GO" id="GO:0007005">
    <property type="term" value="P:mitochondrion organization"/>
    <property type="evidence" value="ECO:0007669"/>
    <property type="project" value="TreeGrafter"/>
</dbReference>
<comment type="subcellular location">
    <subcellularLocation>
        <location evidence="1">Mitochondrion membrane</location>
    </subcellularLocation>
</comment>
<dbReference type="Proteomes" id="UP000887563">
    <property type="component" value="Unplaced"/>
</dbReference>
<dbReference type="AlphaFoldDB" id="A0A914NRV3"/>
<dbReference type="GO" id="GO:0005524">
    <property type="term" value="F:ATP binding"/>
    <property type="evidence" value="ECO:0007669"/>
    <property type="project" value="UniProtKB-KW"/>
</dbReference>
<keyword evidence="6" id="KW-0496">Mitochondrion</keyword>
<dbReference type="InterPro" id="IPR021911">
    <property type="entry name" value="ATAD3_N"/>
</dbReference>
<reference evidence="12" key="1">
    <citation type="submission" date="2022-11" db="UniProtKB">
        <authorList>
            <consortium name="WormBaseParasite"/>
        </authorList>
    </citation>
    <scope>IDENTIFICATION</scope>
</reference>
<keyword evidence="3" id="KW-0999">Mitochondrion inner membrane</keyword>
<dbReference type="WBParaSite" id="Minc3s09646g43415">
    <property type="protein sequence ID" value="Minc3s09646g43415"/>
    <property type="gene ID" value="Minc3s09646g43415"/>
</dbReference>
<evidence type="ECO:0000256" key="5">
    <source>
        <dbReference type="ARBA" id="ARBA00023054"/>
    </source>
</evidence>
<dbReference type="Pfam" id="PF12037">
    <property type="entry name" value="ATAD3_N"/>
    <property type="match status" value="1"/>
</dbReference>
<evidence type="ECO:0000256" key="2">
    <source>
        <dbReference type="ARBA" id="ARBA00022741"/>
    </source>
</evidence>
<keyword evidence="11" id="KW-1185">Reference proteome</keyword>
<dbReference type="GO" id="GO:0031966">
    <property type="term" value="C:mitochondrial membrane"/>
    <property type="evidence" value="ECO:0007669"/>
    <property type="project" value="UniProtKB-SubCell"/>
</dbReference>
<keyword evidence="7" id="KW-0472">Membrane</keyword>
<keyword evidence="4" id="KW-0067">ATP-binding</keyword>
<dbReference type="PANTHER" id="PTHR23075">
    <property type="entry name" value="PUTATIVE ATP-ASE"/>
    <property type="match status" value="1"/>
</dbReference>
<feature type="region of interest" description="Disordered" evidence="9">
    <location>
        <begin position="1"/>
        <end position="40"/>
    </location>
</feature>
<protein>
    <submittedName>
        <fullName evidence="12">ATPase family AAA domain-containing protein</fullName>
    </submittedName>
</protein>
<organism evidence="11 12">
    <name type="scientific">Meloidogyne incognita</name>
    <name type="common">Southern root-knot nematode worm</name>
    <name type="synonym">Oxyuris incognita</name>
    <dbReference type="NCBI Taxonomy" id="6306"/>
    <lineage>
        <taxon>Eukaryota</taxon>
        <taxon>Metazoa</taxon>
        <taxon>Ecdysozoa</taxon>
        <taxon>Nematoda</taxon>
        <taxon>Chromadorea</taxon>
        <taxon>Rhabditida</taxon>
        <taxon>Tylenchina</taxon>
        <taxon>Tylenchomorpha</taxon>
        <taxon>Tylenchoidea</taxon>
        <taxon>Meloidogynidae</taxon>
        <taxon>Meloidogyninae</taxon>
        <taxon>Meloidogyne</taxon>
        <taxon>Meloidogyne incognita group</taxon>
    </lineage>
</organism>
<keyword evidence="5 8" id="KW-0175">Coiled coil</keyword>